<sequence length="313" mass="37378">MKFLKRILLGVLIIYVLALMIDVFISKSFLRSSLFEGELNTWNDIYNKKIDEDLVIYGSSRSYVHLNPIILDKELKLNSYNLGFNGQKIELQKFRHDELISIGSHPKNVIINLDITSLEKARVFNPEQFIPLMLYRKSIYDIVGKELEFNYFDLYFPMIRYRKFKYQKVDVLKELYKIYFYSNYHNNGRVKGFRGMNYSWKERLYKPNFIEVDSLRKQDLFLIIEDLQKLNTSVILINSPEYIAQIESQINRNEVIKLYKSISEKYNIPFIDYSNDSMNYQKNLFYNSNHLNAKGADIFTKKLAEDIKPYIKR</sequence>
<evidence type="ECO:0000313" key="2">
    <source>
        <dbReference type="EMBL" id="WIH96988.1"/>
    </source>
</evidence>
<evidence type="ECO:0008006" key="4">
    <source>
        <dbReference type="Google" id="ProtNLM"/>
    </source>
</evidence>
<dbReference type="Proteomes" id="UP001223501">
    <property type="component" value="Chromosome"/>
</dbReference>
<keyword evidence="3" id="KW-1185">Reference proteome</keyword>
<dbReference type="EMBL" id="CP106831">
    <property type="protein sequence ID" value="WIH96988.1"/>
    <property type="molecule type" value="Genomic_DNA"/>
</dbReference>
<reference evidence="2 3" key="1">
    <citation type="submission" date="2022-09" db="EMBL/GenBank/DDBJ databases">
        <title>Whole genome sequencing analysis of tet(X)-positive Empedobacter falsenii YWS9-3.</title>
        <authorList>
            <person name="Chen C."/>
            <person name="Lv Y.-L."/>
        </authorList>
    </citation>
    <scope>NUCLEOTIDE SEQUENCE [LARGE SCALE GENOMIC DNA]</scope>
    <source>
        <strain evidence="2 3">YWS9-3_T</strain>
    </source>
</reference>
<accession>A0ABY8V8P4</accession>
<organism evidence="2 3">
    <name type="scientific">Empedobacter falsenii</name>
    <dbReference type="NCBI Taxonomy" id="343874"/>
    <lineage>
        <taxon>Bacteria</taxon>
        <taxon>Pseudomonadati</taxon>
        <taxon>Bacteroidota</taxon>
        <taxon>Flavobacteriia</taxon>
        <taxon>Flavobacteriales</taxon>
        <taxon>Weeksellaceae</taxon>
        <taxon>Empedobacter</taxon>
    </lineage>
</organism>
<keyword evidence="1" id="KW-0472">Membrane</keyword>
<dbReference type="InterPro" id="IPR036514">
    <property type="entry name" value="SGNH_hydro_sf"/>
</dbReference>
<keyword evidence="1" id="KW-1133">Transmembrane helix</keyword>
<proteinExistence type="predicted"/>
<dbReference type="Gene3D" id="3.40.50.1110">
    <property type="entry name" value="SGNH hydrolase"/>
    <property type="match status" value="1"/>
</dbReference>
<evidence type="ECO:0000256" key="1">
    <source>
        <dbReference type="SAM" id="Phobius"/>
    </source>
</evidence>
<gene>
    <name evidence="2" type="ORF">OBA43_12160</name>
</gene>
<dbReference type="SUPFAM" id="SSF52266">
    <property type="entry name" value="SGNH hydrolase"/>
    <property type="match status" value="1"/>
</dbReference>
<evidence type="ECO:0000313" key="3">
    <source>
        <dbReference type="Proteomes" id="UP001223501"/>
    </source>
</evidence>
<name>A0ABY8V8P4_9FLAO</name>
<protein>
    <recommendedName>
        <fullName evidence="4">SGNH/GDSL hydrolase family protein</fullName>
    </recommendedName>
</protein>
<keyword evidence="1" id="KW-0812">Transmembrane</keyword>
<dbReference type="RefSeq" id="WP_284583313.1">
    <property type="nucleotide sequence ID" value="NZ_CP106831.1"/>
</dbReference>
<feature type="transmembrane region" description="Helical" evidence="1">
    <location>
        <begin position="7"/>
        <end position="25"/>
    </location>
</feature>